<keyword evidence="1" id="KW-1185">Reference proteome</keyword>
<accession>A0A0N5CCX0</accession>
<sequence length="101" mass="11695">MNILAKIVEHFVHNFIFREFIDLDVVARVNFLLRLHFLDISFTSYTRATNPTSYIFGVFSQLAVTRSERLEEAMQDIYSICKQFFCAVNLLVVISRSAGKP</sequence>
<proteinExistence type="predicted"/>
<protein>
    <submittedName>
        <fullName evidence="2">Uncharacterized protein</fullName>
    </submittedName>
</protein>
<evidence type="ECO:0000313" key="2">
    <source>
        <dbReference type="WBParaSite" id="SPAL_0001571850.1"/>
    </source>
</evidence>
<name>A0A0N5CCX0_STREA</name>
<dbReference type="Proteomes" id="UP000046392">
    <property type="component" value="Unplaced"/>
</dbReference>
<organism evidence="1 2">
    <name type="scientific">Strongyloides papillosus</name>
    <name type="common">Intestinal threadworm</name>
    <dbReference type="NCBI Taxonomy" id="174720"/>
    <lineage>
        <taxon>Eukaryota</taxon>
        <taxon>Metazoa</taxon>
        <taxon>Ecdysozoa</taxon>
        <taxon>Nematoda</taxon>
        <taxon>Chromadorea</taxon>
        <taxon>Rhabditida</taxon>
        <taxon>Tylenchina</taxon>
        <taxon>Panagrolaimomorpha</taxon>
        <taxon>Strongyloidoidea</taxon>
        <taxon>Strongyloididae</taxon>
        <taxon>Strongyloides</taxon>
    </lineage>
</organism>
<reference evidence="2" key="1">
    <citation type="submission" date="2017-02" db="UniProtKB">
        <authorList>
            <consortium name="WormBaseParasite"/>
        </authorList>
    </citation>
    <scope>IDENTIFICATION</scope>
</reference>
<dbReference type="WBParaSite" id="SPAL_0001571850.1">
    <property type="protein sequence ID" value="SPAL_0001571850.1"/>
    <property type="gene ID" value="SPAL_0001571850"/>
</dbReference>
<dbReference type="AlphaFoldDB" id="A0A0N5CCX0"/>
<evidence type="ECO:0000313" key="1">
    <source>
        <dbReference type="Proteomes" id="UP000046392"/>
    </source>
</evidence>